<dbReference type="NCBIfam" id="NF004848">
    <property type="entry name" value="PRK06199.1"/>
    <property type="match status" value="1"/>
</dbReference>
<evidence type="ECO:0000313" key="1">
    <source>
        <dbReference type="EMBL" id="OIN05924.1"/>
    </source>
</evidence>
<evidence type="ECO:0000313" key="4">
    <source>
        <dbReference type="Proteomes" id="UP000182654"/>
    </source>
</evidence>
<organism evidence="1 3">
    <name type="scientific">Pseudomonas extremorientalis</name>
    <dbReference type="NCBI Taxonomy" id="169669"/>
    <lineage>
        <taxon>Bacteria</taxon>
        <taxon>Pseudomonadati</taxon>
        <taxon>Pseudomonadota</taxon>
        <taxon>Gammaproteobacteria</taxon>
        <taxon>Pseudomonadales</taxon>
        <taxon>Pseudomonadaceae</taxon>
        <taxon>Pseudomonas</taxon>
    </lineage>
</organism>
<dbReference type="InterPro" id="IPR023401">
    <property type="entry name" value="ODC_N"/>
</dbReference>
<dbReference type="InterPro" id="IPR003462">
    <property type="entry name" value="ODC_Mu_crystall"/>
</dbReference>
<reference evidence="2 4" key="2">
    <citation type="submission" date="2016-10" db="EMBL/GenBank/DDBJ databases">
        <authorList>
            <person name="Varghese N."/>
            <person name="Submissions S."/>
        </authorList>
    </citation>
    <scope>NUCLEOTIDE SEQUENCE [LARGE SCALE GENOMIC DNA]</scope>
    <source>
        <strain evidence="2 4">BS2774</strain>
    </source>
</reference>
<evidence type="ECO:0000313" key="2">
    <source>
        <dbReference type="EMBL" id="SDP89384.1"/>
    </source>
</evidence>
<dbReference type="PANTHER" id="PTHR13812:SF19">
    <property type="entry name" value="KETIMINE REDUCTASE MU-CRYSTALLIN"/>
    <property type="match status" value="1"/>
</dbReference>
<accession>A0A1H0WFA1</accession>
<dbReference type="EMBL" id="MDGK01000055">
    <property type="protein sequence ID" value="OIN05924.1"/>
    <property type="molecule type" value="Genomic_DNA"/>
</dbReference>
<reference evidence="1 3" key="1">
    <citation type="submission" date="2016-08" db="EMBL/GenBank/DDBJ databases">
        <title>Draft genome sequence of the type strain of Pseudomonas extremorientalis LMG 19695T isolated from drinking water reservoir.</title>
        <authorList>
            <person name="Tambong J.T."/>
        </authorList>
    </citation>
    <scope>NUCLEOTIDE SEQUENCE [LARGE SCALE GENOMIC DNA]</scope>
    <source>
        <strain evidence="1 3">LMG 19695</strain>
    </source>
</reference>
<dbReference type="Gene3D" id="3.40.50.720">
    <property type="entry name" value="NAD(P)-binding Rossmann-like Domain"/>
    <property type="match status" value="1"/>
</dbReference>
<dbReference type="RefSeq" id="WP_071491525.1">
    <property type="nucleotide sequence ID" value="NZ_LT629708.1"/>
</dbReference>
<dbReference type="Proteomes" id="UP000181686">
    <property type="component" value="Unassembled WGS sequence"/>
</dbReference>
<name>A0A1H0WFA1_9PSED</name>
<dbReference type="AlphaFoldDB" id="A0A1H0WFA1"/>
<proteinExistence type="predicted"/>
<keyword evidence="4" id="KW-1185">Reference proteome</keyword>
<sequence length="379" mass="41279">MSTTTKIDFIYLSEPDMIRAGVTDMLACVNTMEEMFSLLYAGDYRMAGPNNDSHGAMVIFPKDSPFPNMPKPTADRRMMAMPAYLGGSFCTAGVKWYGSNIANREKGLPRSILMFTLNDPDTGAPLAHMSANLLSAYRTGAIPGVGARHLARKGSKVVGLLGPGVMGKTTLAAFIAVCPHIDTLKIKGRGQKSLTDFIAWVEATYPQITTIKVVDTLEEVVRDSDLVTYCSSGETGDPSNYPIVRREWVKPGAFLAMPAACSLDEGMEQADVRKVLDNTGLYQAWFEELPKPAHHCVPVIGVRFMDMIAEGTLRLEDVEDIGKIIAGAAPGRRTDEEIIIMSVGGMPVEDVAWGTVVYRNAIRRGIGVSLNLWETPVLR</sequence>
<dbReference type="Gene3D" id="3.30.1780.10">
    <property type="entry name" value="ornithine cyclodeaminase, domain 1"/>
    <property type="match status" value="1"/>
</dbReference>
<dbReference type="PIRSF" id="PIRSF001439">
    <property type="entry name" value="CryM"/>
    <property type="match status" value="1"/>
</dbReference>
<dbReference type="Pfam" id="PF02423">
    <property type="entry name" value="OCD_Mu_crystall"/>
    <property type="match status" value="1"/>
</dbReference>
<dbReference type="SUPFAM" id="SSF51735">
    <property type="entry name" value="NAD(P)-binding Rossmann-fold domains"/>
    <property type="match status" value="1"/>
</dbReference>
<gene>
    <name evidence="1" type="ORF">BFN10_22565</name>
    <name evidence="2" type="ORF">SAMN04490184_5651</name>
</gene>
<evidence type="ECO:0000313" key="3">
    <source>
        <dbReference type="Proteomes" id="UP000181686"/>
    </source>
</evidence>
<protein>
    <submittedName>
        <fullName evidence="1">Ornithine cyclodeaminase</fullName>
    </submittedName>
</protein>
<dbReference type="InterPro" id="IPR036291">
    <property type="entry name" value="NAD(P)-bd_dom_sf"/>
</dbReference>
<dbReference type="Proteomes" id="UP000182654">
    <property type="component" value="Chromosome I"/>
</dbReference>
<dbReference type="PANTHER" id="PTHR13812">
    <property type="entry name" value="KETIMINE REDUCTASE MU-CRYSTALLIN"/>
    <property type="match status" value="1"/>
</dbReference>
<dbReference type="EMBL" id="LT629708">
    <property type="protein sequence ID" value="SDP89384.1"/>
    <property type="molecule type" value="Genomic_DNA"/>
</dbReference>
<dbReference type="GO" id="GO:0005737">
    <property type="term" value="C:cytoplasm"/>
    <property type="evidence" value="ECO:0007669"/>
    <property type="project" value="TreeGrafter"/>
</dbReference>